<dbReference type="EMBL" id="JAQQWP010000009">
    <property type="protein sequence ID" value="KAK8101102.1"/>
    <property type="molecule type" value="Genomic_DNA"/>
</dbReference>
<dbReference type="SUPFAM" id="SSF55811">
    <property type="entry name" value="Nudix"/>
    <property type="match status" value="1"/>
</dbReference>
<dbReference type="GO" id="GO:0016787">
    <property type="term" value="F:hydrolase activity"/>
    <property type="evidence" value="ECO:0007669"/>
    <property type="project" value="UniProtKB-KW"/>
</dbReference>
<dbReference type="InterPro" id="IPR015797">
    <property type="entry name" value="NUDIX_hydrolase-like_dom_sf"/>
</dbReference>
<dbReference type="CDD" id="cd02883">
    <property type="entry name" value="NUDIX_Hydrolase"/>
    <property type="match status" value="1"/>
</dbReference>
<dbReference type="Gene3D" id="3.90.79.10">
    <property type="entry name" value="Nucleoside Triphosphate Pyrophosphohydrolase"/>
    <property type="match status" value="1"/>
</dbReference>
<name>A0AAW0QEE2_9PEZI</name>
<reference evidence="2 3" key="1">
    <citation type="submission" date="2023-01" db="EMBL/GenBank/DDBJ databases">
        <title>Analysis of 21 Apiospora genomes using comparative genomics revels a genus with tremendous synthesis potential of carbohydrate active enzymes and secondary metabolites.</title>
        <authorList>
            <person name="Sorensen T."/>
        </authorList>
    </citation>
    <scope>NUCLEOTIDE SEQUENCE [LARGE SCALE GENOMIC DNA]</scope>
    <source>
        <strain evidence="2 3">CBS 117206</strain>
    </source>
</reference>
<dbReference type="InterPro" id="IPR000086">
    <property type="entry name" value="NUDIX_hydrolase_dom"/>
</dbReference>
<organism evidence="2 3">
    <name type="scientific">Apiospora kogelbergensis</name>
    <dbReference type="NCBI Taxonomy" id="1337665"/>
    <lineage>
        <taxon>Eukaryota</taxon>
        <taxon>Fungi</taxon>
        <taxon>Dikarya</taxon>
        <taxon>Ascomycota</taxon>
        <taxon>Pezizomycotina</taxon>
        <taxon>Sordariomycetes</taxon>
        <taxon>Xylariomycetidae</taxon>
        <taxon>Amphisphaeriales</taxon>
        <taxon>Apiosporaceae</taxon>
        <taxon>Apiospora</taxon>
    </lineage>
</organism>
<dbReference type="AlphaFoldDB" id="A0AAW0QEE2"/>
<sequence length="214" mass="23908">MASTPYTKAAIGMPPPFTSDNSLAPFTVSMAAYLAANAGFEGLATGALVFYSSPPKDAITTNEFEGIEEDRILLVQRAPHDSMPLRWEVPGGACDDEDETVLHAMARELWEEAGLRAARIGPQVGESMVFFTRRGRRVLKVSFLTEVLLGEEKEGRPVVKLDPEEHVAFLWASEDECRRHRVDETEITFTHTSQEQTVLEGFRLRRELKRRAAS</sequence>
<evidence type="ECO:0000313" key="3">
    <source>
        <dbReference type="Proteomes" id="UP001392437"/>
    </source>
</evidence>
<evidence type="ECO:0000313" key="2">
    <source>
        <dbReference type="EMBL" id="KAK8101102.1"/>
    </source>
</evidence>
<feature type="domain" description="Nudix hydrolase" evidence="1">
    <location>
        <begin position="54"/>
        <end position="195"/>
    </location>
</feature>
<dbReference type="PANTHER" id="PTHR43736:SF1">
    <property type="entry name" value="DIHYDRONEOPTERIN TRIPHOSPHATE DIPHOSPHATASE"/>
    <property type="match status" value="1"/>
</dbReference>
<accession>A0AAW0QEE2</accession>
<dbReference type="Pfam" id="PF00293">
    <property type="entry name" value="NUDIX"/>
    <property type="match status" value="1"/>
</dbReference>
<protein>
    <submittedName>
        <fullName evidence="2">NUDIX hydrolase domain-like protein</fullName>
    </submittedName>
</protein>
<dbReference type="Proteomes" id="UP001392437">
    <property type="component" value="Unassembled WGS sequence"/>
</dbReference>
<comment type="caution">
    <text evidence="2">The sequence shown here is derived from an EMBL/GenBank/DDBJ whole genome shotgun (WGS) entry which is preliminary data.</text>
</comment>
<dbReference type="PROSITE" id="PS51462">
    <property type="entry name" value="NUDIX"/>
    <property type="match status" value="1"/>
</dbReference>
<keyword evidence="3" id="KW-1185">Reference proteome</keyword>
<keyword evidence="2" id="KW-0378">Hydrolase</keyword>
<gene>
    <name evidence="2" type="ORF">PG999_011476</name>
</gene>
<evidence type="ECO:0000259" key="1">
    <source>
        <dbReference type="PROSITE" id="PS51462"/>
    </source>
</evidence>
<dbReference type="PANTHER" id="PTHR43736">
    <property type="entry name" value="ADP-RIBOSE PYROPHOSPHATASE"/>
    <property type="match status" value="1"/>
</dbReference>
<proteinExistence type="predicted"/>